<comment type="cofactor">
    <cofactor evidence="1">
        <name>a divalent metal cation</name>
        <dbReference type="ChEBI" id="CHEBI:60240"/>
    </cofactor>
</comment>
<gene>
    <name evidence="14" type="ORF">DGAL_LOCUS1634</name>
</gene>
<keyword evidence="10" id="KW-0539">Nucleus</keyword>
<evidence type="ECO:0000256" key="6">
    <source>
        <dbReference type="ARBA" id="ARBA00022490"/>
    </source>
</evidence>
<dbReference type="InterPro" id="IPR026103">
    <property type="entry name" value="HARBI1_animal"/>
</dbReference>
<evidence type="ECO:0000256" key="7">
    <source>
        <dbReference type="ARBA" id="ARBA00022722"/>
    </source>
</evidence>
<dbReference type="GO" id="GO:0046872">
    <property type="term" value="F:metal ion binding"/>
    <property type="evidence" value="ECO:0007669"/>
    <property type="project" value="UniProtKB-KW"/>
</dbReference>
<evidence type="ECO:0000256" key="1">
    <source>
        <dbReference type="ARBA" id="ARBA00001968"/>
    </source>
</evidence>
<dbReference type="GO" id="GO:0005634">
    <property type="term" value="C:nucleus"/>
    <property type="evidence" value="ECO:0007669"/>
    <property type="project" value="UniProtKB-SubCell"/>
</dbReference>
<evidence type="ECO:0000256" key="8">
    <source>
        <dbReference type="ARBA" id="ARBA00022723"/>
    </source>
</evidence>
<evidence type="ECO:0000256" key="9">
    <source>
        <dbReference type="ARBA" id="ARBA00022801"/>
    </source>
</evidence>
<keyword evidence="7" id="KW-0540">Nuclease</keyword>
<evidence type="ECO:0000313" key="15">
    <source>
        <dbReference type="Proteomes" id="UP000789390"/>
    </source>
</evidence>
<dbReference type="InterPro" id="IPR027806">
    <property type="entry name" value="HARBI1_dom"/>
</dbReference>
<comment type="function">
    <text evidence="12">Transposase-derived protein that may have nuclease activity. Does not have transposase activity.</text>
</comment>
<sequence>MNDYNLIEEFEEDFRLLESDDNSSHSEDENDRQTRLGNLRTFYSQRRKIFELFDDEKTRKTFRFDKPSIMYITNLLTPFLKVRITKAKRRITPFDQVLIALQFYGTGTFQTVVGNVLKYSQATVCRSIHDVSRALCMIARDHINFPPNLLQLKREFAEIARIPGIIGCIDGTHIRLQRPHQHEYAFVNRKGYHSINVQGVCDANGRFLSVNATKPGSVHDSTMFKTSALGLQCAQGEFGEGFLLGDSGYGCTTYLITPFNIPSNDEEVAYGDCLLTICNDGLSAFLLKEKFNRSHKRTRCIIERAFGAVKRRFHCLHGEIRVQPQRACKIILACFVLNNIALERKQPDFDDDIEEGELFECMMPRTNVPEPSNQQDARARRLGFEKRRRIARNLFGR</sequence>
<evidence type="ECO:0000256" key="4">
    <source>
        <dbReference type="ARBA" id="ARBA00006958"/>
    </source>
</evidence>
<dbReference type="PRINTS" id="PR02086">
    <property type="entry name" value="PUTNUCHARBI1"/>
</dbReference>
<evidence type="ECO:0000256" key="11">
    <source>
        <dbReference type="ARBA" id="ARBA00030126"/>
    </source>
</evidence>
<reference evidence="14" key="1">
    <citation type="submission" date="2021-11" db="EMBL/GenBank/DDBJ databases">
        <authorList>
            <person name="Schell T."/>
        </authorList>
    </citation>
    <scope>NUCLEOTIDE SEQUENCE</scope>
    <source>
        <strain evidence="14">M5</strain>
    </source>
</reference>
<evidence type="ECO:0000256" key="2">
    <source>
        <dbReference type="ARBA" id="ARBA00004123"/>
    </source>
</evidence>
<dbReference type="GO" id="GO:0005737">
    <property type="term" value="C:cytoplasm"/>
    <property type="evidence" value="ECO:0007669"/>
    <property type="project" value="UniProtKB-SubCell"/>
</dbReference>
<keyword evidence="15" id="KW-1185">Reference proteome</keyword>
<dbReference type="EMBL" id="CAKKLH010000020">
    <property type="protein sequence ID" value="CAH0099495.1"/>
    <property type="molecule type" value="Genomic_DNA"/>
</dbReference>
<keyword evidence="6" id="KW-0963">Cytoplasm</keyword>
<feature type="domain" description="DDE Tnp4" evidence="13">
    <location>
        <begin position="169"/>
        <end position="339"/>
    </location>
</feature>
<organism evidence="14 15">
    <name type="scientific">Daphnia galeata</name>
    <dbReference type="NCBI Taxonomy" id="27404"/>
    <lineage>
        <taxon>Eukaryota</taxon>
        <taxon>Metazoa</taxon>
        <taxon>Ecdysozoa</taxon>
        <taxon>Arthropoda</taxon>
        <taxon>Crustacea</taxon>
        <taxon>Branchiopoda</taxon>
        <taxon>Diplostraca</taxon>
        <taxon>Cladocera</taxon>
        <taxon>Anomopoda</taxon>
        <taxon>Daphniidae</taxon>
        <taxon>Daphnia</taxon>
    </lineage>
</organism>
<evidence type="ECO:0000259" key="13">
    <source>
        <dbReference type="Pfam" id="PF13359"/>
    </source>
</evidence>
<dbReference type="Pfam" id="PF13359">
    <property type="entry name" value="DDE_Tnp_4"/>
    <property type="match status" value="1"/>
</dbReference>
<evidence type="ECO:0000313" key="14">
    <source>
        <dbReference type="EMBL" id="CAH0099495.1"/>
    </source>
</evidence>
<dbReference type="GO" id="GO:0016787">
    <property type="term" value="F:hydrolase activity"/>
    <property type="evidence" value="ECO:0007669"/>
    <property type="project" value="UniProtKB-KW"/>
</dbReference>
<evidence type="ECO:0000256" key="3">
    <source>
        <dbReference type="ARBA" id="ARBA00004496"/>
    </source>
</evidence>
<evidence type="ECO:0000256" key="5">
    <source>
        <dbReference type="ARBA" id="ARBA00015519"/>
    </source>
</evidence>
<dbReference type="PANTHER" id="PTHR22930">
    <property type="match status" value="1"/>
</dbReference>
<dbReference type="GO" id="GO:0004518">
    <property type="term" value="F:nuclease activity"/>
    <property type="evidence" value="ECO:0007669"/>
    <property type="project" value="UniProtKB-KW"/>
</dbReference>
<comment type="caution">
    <text evidence="14">The sequence shown here is derived from an EMBL/GenBank/DDBJ whole genome shotgun (WGS) entry which is preliminary data.</text>
</comment>
<name>A0A8J2RC50_9CRUS</name>
<dbReference type="OrthoDB" id="6366846at2759"/>
<dbReference type="PANTHER" id="PTHR22930:SF289">
    <property type="entry name" value="DDE TNP4 DOMAIN-CONTAINING PROTEIN-RELATED"/>
    <property type="match status" value="1"/>
</dbReference>
<dbReference type="InterPro" id="IPR045249">
    <property type="entry name" value="HARBI1-like"/>
</dbReference>
<protein>
    <recommendedName>
        <fullName evidence="5">Putative nuclease HARBI1</fullName>
    </recommendedName>
    <alternativeName>
        <fullName evidence="11">Harbinger transposase-derived nuclease</fullName>
    </alternativeName>
</protein>
<proteinExistence type="inferred from homology"/>
<evidence type="ECO:0000256" key="12">
    <source>
        <dbReference type="ARBA" id="ARBA00045850"/>
    </source>
</evidence>
<dbReference type="AlphaFoldDB" id="A0A8J2RC50"/>
<comment type="similarity">
    <text evidence="4">Belongs to the HARBI1 family.</text>
</comment>
<accession>A0A8J2RC50</accession>
<comment type="subcellular location">
    <subcellularLocation>
        <location evidence="3">Cytoplasm</location>
    </subcellularLocation>
    <subcellularLocation>
        <location evidence="2">Nucleus</location>
    </subcellularLocation>
</comment>
<keyword evidence="8" id="KW-0479">Metal-binding</keyword>
<evidence type="ECO:0000256" key="10">
    <source>
        <dbReference type="ARBA" id="ARBA00023242"/>
    </source>
</evidence>
<keyword evidence="9" id="KW-0378">Hydrolase</keyword>
<dbReference type="Proteomes" id="UP000789390">
    <property type="component" value="Unassembled WGS sequence"/>
</dbReference>